<dbReference type="GO" id="GO:0005506">
    <property type="term" value="F:iron ion binding"/>
    <property type="evidence" value="ECO:0007669"/>
    <property type="project" value="UniProtKB-UniRule"/>
</dbReference>
<feature type="binding site" evidence="8">
    <location>
        <position position="72"/>
    </location>
    <ligand>
        <name>Fe(3+)</name>
        <dbReference type="ChEBI" id="CHEBI:29034"/>
    </ligand>
</feature>
<dbReference type="PANTHER" id="PTHR42752:SF1">
    <property type="entry name" value="IMIDAZOLONEPROPIONASE-RELATED"/>
    <property type="match status" value="1"/>
</dbReference>
<dbReference type="HAMAP" id="MF_00372">
    <property type="entry name" value="HutI"/>
    <property type="match status" value="1"/>
</dbReference>
<evidence type="ECO:0000259" key="9">
    <source>
        <dbReference type="Pfam" id="PF07969"/>
    </source>
</evidence>
<dbReference type="GO" id="GO:0005737">
    <property type="term" value="C:cytoplasm"/>
    <property type="evidence" value="ECO:0007669"/>
    <property type="project" value="UniProtKB-SubCell"/>
</dbReference>
<organism evidence="10 11">
    <name type="scientific">Nitrospirillum amazonense</name>
    <dbReference type="NCBI Taxonomy" id="28077"/>
    <lineage>
        <taxon>Bacteria</taxon>
        <taxon>Pseudomonadati</taxon>
        <taxon>Pseudomonadota</taxon>
        <taxon>Alphaproteobacteria</taxon>
        <taxon>Rhodospirillales</taxon>
        <taxon>Azospirillaceae</taxon>
        <taxon>Nitrospirillum</taxon>
    </lineage>
</organism>
<keyword evidence="11" id="KW-1185">Reference proteome</keyword>
<dbReference type="EC" id="3.5.2.7" evidence="1 8"/>
<feature type="domain" description="Amidohydrolase 3" evidence="9">
    <location>
        <begin position="113"/>
        <end position="379"/>
    </location>
</feature>
<dbReference type="EMBL" id="VITO01000014">
    <property type="protein sequence ID" value="TWB23143.1"/>
    <property type="molecule type" value="Genomic_DNA"/>
</dbReference>
<feature type="binding site" evidence="8">
    <location>
        <position position="175"/>
    </location>
    <ligand>
        <name>4-imidazolone-5-propanoate</name>
        <dbReference type="ChEBI" id="CHEBI:77893"/>
    </ligand>
</feature>
<reference evidence="10 11" key="1">
    <citation type="submission" date="2019-06" db="EMBL/GenBank/DDBJ databases">
        <title>Genomic Encyclopedia of Type Strains, Phase IV (KMG-V): Genome sequencing to study the core and pangenomes of soil and plant-associated prokaryotes.</title>
        <authorList>
            <person name="Whitman W."/>
        </authorList>
    </citation>
    <scope>NUCLEOTIDE SEQUENCE [LARGE SCALE GENOMIC DNA]</scope>
    <source>
        <strain evidence="10 11">BR 11865</strain>
    </source>
</reference>
<evidence type="ECO:0000313" key="11">
    <source>
        <dbReference type="Proteomes" id="UP000316545"/>
    </source>
</evidence>
<dbReference type="AlphaFoldDB" id="A0A560FNE5"/>
<evidence type="ECO:0000256" key="2">
    <source>
        <dbReference type="ARBA" id="ARBA00022490"/>
    </source>
</evidence>
<comment type="caution">
    <text evidence="10">The sequence shown here is derived from an EMBL/GenBank/DDBJ whole genome shotgun (WGS) entry which is preliminary data.</text>
</comment>
<feature type="binding site" evidence="8">
    <location>
        <position position="317"/>
    </location>
    <ligand>
        <name>N-formimidoyl-L-glutamate</name>
        <dbReference type="ChEBI" id="CHEBI:58928"/>
    </ligand>
</feature>
<dbReference type="InterPro" id="IPR013108">
    <property type="entry name" value="Amidohydro_3"/>
</dbReference>
<evidence type="ECO:0000313" key="10">
    <source>
        <dbReference type="EMBL" id="TWB23143.1"/>
    </source>
</evidence>
<feature type="binding site" evidence="8">
    <location>
        <position position="240"/>
    </location>
    <ligand>
        <name>Zn(2+)</name>
        <dbReference type="ChEBI" id="CHEBI:29105"/>
    </ligand>
</feature>
<evidence type="ECO:0000256" key="7">
    <source>
        <dbReference type="ARBA" id="ARBA00023004"/>
    </source>
</evidence>
<dbReference type="InterPro" id="IPR032466">
    <property type="entry name" value="Metal_Hydrolase"/>
</dbReference>
<dbReference type="Gene3D" id="3.20.20.140">
    <property type="entry name" value="Metal-dependent hydrolases"/>
    <property type="match status" value="1"/>
</dbReference>
<sequence>MRCDKLWKNAHLATLAGAEPGLGIVRDGVVAMRDGLIVYAGPAADAPAFDAGVVVDCAGRWITPGLIDCHTHLVHGGSRAHEFELRLAGASYEEIARAGGGILSTMRATRDADVAALTASALPRLDALMAEGATTVEVKSGYGLTLEAELHMLRAARQLGQARPVRITTTFLGAHALPPEFSGDADGYIDFLCDTVLPAAAGEGLADAVDAFCEGIGFTPDQTARMFAAAAAHGLPVKLHADQLSNLSGAALAARHGALSADHLEHTDADGVAAMAAAGTVATLLPGAFYFVRETKLPPVDAFRAAGVPMALATDCNPGTSPLTSLLLVMNMGATLFRMTVDECIAGVTRNAARALGLHHEIGTLEAGKSCDLAIWDIERPADLVYRMGFNPLHARVWQGN</sequence>
<protein>
    <recommendedName>
        <fullName evidence="1 8">Imidazolonepropionase</fullName>
        <ecNumber evidence="1 8">3.5.2.7</ecNumber>
    </recommendedName>
    <alternativeName>
        <fullName evidence="8">Imidazolone-5-propionate hydrolase</fullName>
    </alternativeName>
</protein>
<dbReference type="FunFam" id="3.20.20.140:FF:000007">
    <property type="entry name" value="Imidazolonepropionase"/>
    <property type="match status" value="1"/>
</dbReference>
<name>A0A560FNE5_9PROT</name>
<dbReference type="NCBIfam" id="TIGR01224">
    <property type="entry name" value="hutI"/>
    <property type="match status" value="1"/>
</dbReference>
<proteinExistence type="inferred from homology"/>
<evidence type="ECO:0000256" key="8">
    <source>
        <dbReference type="HAMAP-Rule" id="MF_00372"/>
    </source>
</evidence>
<dbReference type="CDD" id="cd01296">
    <property type="entry name" value="Imidazolone-5PH"/>
    <property type="match status" value="1"/>
</dbReference>
<comment type="function">
    <text evidence="8">Catalyzes the hydrolytic cleavage of the carbon-nitrogen bond in imidazolone-5-propanoate to yield N-formimidoyl-L-glutamate. It is the third step in the universal histidine degradation pathway.</text>
</comment>
<evidence type="ECO:0000256" key="3">
    <source>
        <dbReference type="ARBA" id="ARBA00022723"/>
    </source>
</evidence>
<feature type="binding site" evidence="8">
    <location>
        <position position="70"/>
    </location>
    <ligand>
        <name>Zn(2+)</name>
        <dbReference type="ChEBI" id="CHEBI:29105"/>
    </ligand>
</feature>
<dbReference type="GO" id="GO:0050480">
    <property type="term" value="F:imidazolonepropionase activity"/>
    <property type="evidence" value="ECO:0007669"/>
    <property type="project" value="UniProtKB-UniRule"/>
</dbReference>
<feature type="binding site" evidence="8">
    <location>
        <position position="240"/>
    </location>
    <ligand>
        <name>Fe(3+)</name>
        <dbReference type="ChEBI" id="CHEBI:29034"/>
    </ligand>
</feature>
<dbReference type="PANTHER" id="PTHR42752">
    <property type="entry name" value="IMIDAZOLONEPROPIONASE"/>
    <property type="match status" value="1"/>
</dbReference>
<feature type="binding site" evidence="8">
    <location>
        <position position="315"/>
    </location>
    <ligand>
        <name>Fe(3+)</name>
        <dbReference type="ChEBI" id="CHEBI:29034"/>
    </ligand>
</feature>
<feature type="binding site" evidence="8">
    <location>
        <position position="70"/>
    </location>
    <ligand>
        <name>Fe(3+)</name>
        <dbReference type="ChEBI" id="CHEBI:29034"/>
    </ligand>
</feature>
<feature type="binding site" evidence="8">
    <location>
        <position position="79"/>
    </location>
    <ligand>
        <name>4-imidazolone-5-propanoate</name>
        <dbReference type="ChEBI" id="CHEBI:77893"/>
    </ligand>
</feature>
<dbReference type="InterPro" id="IPR005920">
    <property type="entry name" value="HutI"/>
</dbReference>
<dbReference type="GO" id="GO:0008270">
    <property type="term" value="F:zinc ion binding"/>
    <property type="evidence" value="ECO:0007669"/>
    <property type="project" value="UniProtKB-UniRule"/>
</dbReference>
<dbReference type="Gene3D" id="2.30.40.10">
    <property type="entry name" value="Urease, subunit C, domain 1"/>
    <property type="match status" value="1"/>
</dbReference>
<comment type="pathway">
    <text evidence="8">Amino-acid degradation; L-histidine degradation into L-glutamate; N-formimidoyl-L-glutamate from L-histidine: step 3/3.</text>
</comment>
<accession>A0A560FNE5</accession>
<feature type="binding site" evidence="8">
    <location>
        <position position="243"/>
    </location>
    <ligand>
        <name>4-imidazolone-5-propanoate</name>
        <dbReference type="ChEBI" id="CHEBI:77893"/>
    </ligand>
</feature>
<dbReference type="GO" id="GO:0019556">
    <property type="term" value="P:L-histidine catabolic process to glutamate and formamide"/>
    <property type="evidence" value="ECO:0007669"/>
    <property type="project" value="UniProtKB-UniRule"/>
</dbReference>
<feature type="binding site" evidence="8">
    <location>
        <position position="142"/>
    </location>
    <ligand>
        <name>N-formimidoyl-L-glutamate</name>
        <dbReference type="ChEBI" id="CHEBI:58928"/>
    </ligand>
</feature>
<feature type="binding site" evidence="8">
    <location>
        <position position="319"/>
    </location>
    <ligand>
        <name>N-formimidoyl-L-glutamate</name>
        <dbReference type="ChEBI" id="CHEBI:58928"/>
    </ligand>
</feature>
<keyword evidence="2 8" id="KW-0963">Cytoplasm</keyword>
<comment type="cofactor">
    <cofactor evidence="8">
        <name>Zn(2+)</name>
        <dbReference type="ChEBI" id="CHEBI:29105"/>
    </cofactor>
    <cofactor evidence="8">
        <name>Fe(3+)</name>
        <dbReference type="ChEBI" id="CHEBI:29034"/>
    </cofactor>
    <text evidence="8">Binds 1 zinc or iron ion per subunit.</text>
</comment>
<keyword evidence="5 8" id="KW-0369">Histidine metabolism</keyword>
<evidence type="ECO:0000256" key="5">
    <source>
        <dbReference type="ARBA" id="ARBA00022808"/>
    </source>
</evidence>
<keyword evidence="3 8" id="KW-0479">Metal-binding</keyword>
<evidence type="ECO:0000256" key="4">
    <source>
        <dbReference type="ARBA" id="ARBA00022801"/>
    </source>
</evidence>
<feature type="binding site" evidence="8">
    <location>
        <position position="142"/>
    </location>
    <ligand>
        <name>4-imidazolone-5-propanoate</name>
        <dbReference type="ChEBI" id="CHEBI:77893"/>
    </ligand>
</feature>
<dbReference type="GO" id="GO:0019557">
    <property type="term" value="P:L-histidine catabolic process to glutamate and formate"/>
    <property type="evidence" value="ECO:0007669"/>
    <property type="project" value="UniProtKB-UniPathway"/>
</dbReference>
<evidence type="ECO:0000256" key="6">
    <source>
        <dbReference type="ARBA" id="ARBA00022833"/>
    </source>
</evidence>
<dbReference type="Proteomes" id="UP000316545">
    <property type="component" value="Unassembled WGS sequence"/>
</dbReference>
<gene>
    <name evidence="8" type="primary">hutI</name>
    <name evidence="10" type="ORF">FBZ88_11466</name>
</gene>
<feature type="binding site" evidence="8">
    <location>
        <position position="315"/>
    </location>
    <ligand>
        <name>Zn(2+)</name>
        <dbReference type="ChEBI" id="CHEBI:29105"/>
    </ligand>
</feature>
<dbReference type="Pfam" id="PF07969">
    <property type="entry name" value="Amidohydro_3"/>
    <property type="match status" value="1"/>
</dbReference>
<dbReference type="InterPro" id="IPR011059">
    <property type="entry name" value="Metal-dep_hydrolase_composite"/>
</dbReference>
<evidence type="ECO:0000256" key="1">
    <source>
        <dbReference type="ARBA" id="ARBA00012864"/>
    </source>
</evidence>
<dbReference type="RefSeq" id="WP_145618891.1">
    <property type="nucleotide sequence ID" value="NZ_VITO01000014.1"/>
</dbReference>
<dbReference type="UniPathway" id="UPA00379">
    <property type="reaction ID" value="UER00551"/>
</dbReference>
<comment type="subcellular location">
    <subcellularLocation>
        <location evidence="8">Cytoplasm</location>
    </subcellularLocation>
</comment>
<dbReference type="SUPFAM" id="SSF51338">
    <property type="entry name" value="Composite domain of metallo-dependent hydrolases"/>
    <property type="match status" value="1"/>
</dbReference>
<comment type="catalytic activity">
    <reaction evidence="8">
        <text>4-imidazolone-5-propanoate + H2O = N-formimidoyl-L-glutamate</text>
        <dbReference type="Rhea" id="RHEA:23660"/>
        <dbReference type="ChEBI" id="CHEBI:15377"/>
        <dbReference type="ChEBI" id="CHEBI:58928"/>
        <dbReference type="ChEBI" id="CHEBI:77893"/>
        <dbReference type="EC" id="3.5.2.7"/>
    </reaction>
</comment>
<comment type="similarity">
    <text evidence="8">Belongs to the metallo-dependent hydrolases superfamily. HutI family.</text>
</comment>
<keyword evidence="7 8" id="KW-0408">Iron</keyword>
<feature type="binding site" evidence="8">
    <location>
        <position position="72"/>
    </location>
    <ligand>
        <name>Zn(2+)</name>
        <dbReference type="ChEBI" id="CHEBI:29105"/>
    </ligand>
</feature>
<dbReference type="SUPFAM" id="SSF51556">
    <property type="entry name" value="Metallo-dependent hydrolases"/>
    <property type="match status" value="1"/>
</dbReference>
<feature type="binding site" evidence="8">
    <location>
        <position position="320"/>
    </location>
    <ligand>
        <name>4-imidazolone-5-propanoate</name>
        <dbReference type="ChEBI" id="CHEBI:77893"/>
    </ligand>
</feature>
<keyword evidence="6 8" id="KW-0862">Zinc</keyword>
<keyword evidence="4 8" id="KW-0378">Hydrolase</keyword>